<reference evidence="3" key="1">
    <citation type="journal article" date="2014" name="Int. J. Syst. Evol. Microbiol.">
        <title>Complete genome sequence of Corynebacterium casei LMG S-19264T (=DSM 44701T), isolated from a smear-ripened cheese.</title>
        <authorList>
            <consortium name="US DOE Joint Genome Institute (JGI-PGF)"/>
            <person name="Walter F."/>
            <person name="Albersmeier A."/>
            <person name="Kalinowski J."/>
            <person name="Ruckert C."/>
        </authorList>
    </citation>
    <scope>NUCLEOTIDE SEQUENCE</scope>
    <source>
        <strain evidence="3">CCM 7684</strain>
    </source>
</reference>
<dbReference type="Gene3D" id="3.40.30.10">
    <property type="entry name" value="Glutaredoxin"/>
    <property type="match status" value="1"/>
</dbReference>
<dbReference type="InterPro" id="IPR036249">
    <property type="entry name" value="Thioredoxin-like_sf"/>
</dbReference>
<dbReference type="NCBIfam" id="NF047696">
    <property type="entry name" value="ThlDiSintTplARhiz"/>
    <property type="match status" value="1"/>
</dbReference>
<dbReference type="InterPro" id="IPR000866">
    <property type="entry name" value="AhpC/TSA"/>
</dbReference>
<dbReference type="InterPro" id="IPR050455">
    <property type="entry name" value="Tpx_Peroxidase_subfamily"/>
</dbReference>
<protein>
    <submittedName>
        <fullName evidence="3">Thiol:disulfide interchange protein TlpA</fullName>
    </submittedName>
</protein>
<dbReference type="Proteomes" id="UP000602745">
    <property type="component" value="Unassembled WGS sequence"/>
</dbReference>
<dbReference type="CDD" id="cd02966">
    <property type="entry name" value="TlpA_like_family"/>
    <property type="match status" value="1"/>
</dbReference>
<dbReference type="AlphaFoldDB" id="A0A8J3DZC1"/>
<feature type="domain" description="Thioredoxin" evidence="2">
    <location>
        <begin position="57"/>
        <end position="203"/>
    </location>
</feature>
<dbReference type="GO" id="GO:0016209">
    <property type="term" value="F:antioxidant activity"/>
    <property type="evidence" value="ECO:0007669"/>
    <property type="project" value="InterPro"/>
</dbReference>
<evidence type="ECO:0000259" key="2">
    <source>
        <dbReference type="PROSITE" id="PS51352"/>
    </source>
</evidence>
<proteinExistence type="predicted"/>
<gene>
    <name evidence="3" type="primary">tlpA</name>
    <name evidence="3" type="ORF">GCM10007276_30270</name>
</gene>
<evidence type="ECO:0000256" key="1">
    <source>
        <dbReference type="ARBA" id="ARBA00023284"/>
    </source>
</evidence>
<evidence type="ECO:0000313" key="3">
    <source>
        <dbReference type="EMBL" id="GGE51180.1"/>
    </source>
</evidence>
<evidence type="ECO:0000313" key="4">
    <source>
        <dbReference type="Proteomes" id="UP000602745"/>
    </source>
</evidence>
<organism evidence="3 4">
    <name type="scientific">Agaricicola taiwanensis</name>
    <dbReference type="NCBI Taxonomy" id="591372"/>
    <lineage>
        <taxon>Bacteria</taxon>
        <taxon>Pseudomonadati</taxon>
        <taxon>Pseudomonadota</taxon>
        <taxon>Alphaproteobacteria</taxon>
        <taxon>Rhodobacterales</taxon>
        <taxon>Paracoccaceae</taxon>
        <taxon>Agaricicola</taxon>
    </lineage>
</organism>
<sequence>MLLAATAGLVAGTALAVFYGISGVAGNKDTAACTASRESLAKLQPLVKGEIAALVISDEPRPLPDLAFLDGEGQPKKLSDFRGRMVALNLWATWCAPCREEMPAFDKLQGEMQDRPFDVVAVSIDSGGPEKPMAFLKEIGVTHLPLYTDAKSEVFRSLKSIGRAMGLPTTLLIDEAGCEIGYLPGPADWASDDAKGLIEAALPKS</sequence>
<dbReference type="PANTHER" id="PTHR43110:SF1">
    <property type="entry name" value="THIOL PEROXIDASE"/>
    <property type="match status" value="1"/>
</dbReference>
<reference evidence="3" key="2">
    <citation type="submission" date="2020-09" db="EMBL/GenBank/DDBJ databases">
        <authorList>
            <person name="Sun Q."/>
            <person name="Sedlacek I."/>
        </authorList>
    </citation>
    <scope>NUCLEOTIDE SEQUENCE</scope>
    <source>
        <strain evidence="3">CCM 7684</strain>
    </source>
</reference>
<keyword evidence="1" id="KW-0676">Redox-active center</keyword>
<dbReference type="GO" id="GO:0016491">
    <property type="term" value="F:oxidoreductase activity"/>
    <property type="evidence" value="ECO:0007669"/>
    <property type="project" value="InterPro"/>
</dbReference>
<dbReference type="PANTHER" id="PTHR43110">
    <property type="entry name" value="THIOL PEROXIDASE"/>
    <property type="match status" value="1"/>
</dbReference>
<dbReference type="SUPFAM" id="SSF52833">
    <property type="entry name" value="Thioredoxin-like"/>
    <property type="match status" value="1"/>
</dbReference>
<comment type="caution">
    <text evidence="3">The sequence shown here is derived from an EMBL/GenBank/DDBJ whole genome shotgun (WGS) entry which is preliminary data.</text>
</comment>
<accession>A0A8J3DZC1</accession>
<name>A0A8J3DZC1_9RHOB</name>
<dbReference type="Pfam" id="PF00578">
    <property type="entry name" value="AhpC-TSA"/>
    <property type="match status" value="1"/>
</dbReference>
<dbReference type="InterPro" id="IPR013766">
    <property type="entry name" value="Thioredoxin_domain"/>
</dbReference>
<dbReference type="EMBL" id="BMCP01000004">
    <property type="protein sequence ID" value="GGE51180.1"/>
    <property type="molecule type" value="Genomic_DNA"/>
</dbReference>
<dbReference type="PROSITE" id="PS51352">
    <property type="entry name" value="THIOREDOXIN_2"/>
    <property type="match status" value="1"/>
</dbReference>
<keyword evidence="4" id="KW-1185">Reference proteome</keyword>